<dbReference type="OrthoDB" id="4232400at2759"/>
<evidence type="ECO:0000313" key="1">
    <source>
        <dbReference type="EMBL" id="OJJ89401.1"/>
    </source>
</evidence>
<dbReference type="AlphaFoldDB" id="A0A1L9VZR2"/>
<accession>A0A1L9VZR2</accession>
<gene>
    <name evidence="1" type="ORF">ASPGLDRAFT_31098</name>
</gene>
<organism evidence="1 2">
    <name type="scientific">Aspergillus glaucus CBS 516.65</name>
    <dbReference type="NCBI Taxonomy" id="1160497"/>
    <lineage>
        <taxon>Eukaryota</taxon>
        <taxon>Fungi</taxon>
        <taxon>Dikarya</taxon>
        <taxon>Ascomycota</taxon>
        <taxon>Pezizomycotina</taxon>
        <taxon>Eurotiomycetes</taxon>
        <taxon>Eurotiomycetidae</taxon>
        <taxon>Eurotiales</taxon>
        <taxon>Aspergillaceae</taxon>
        <taxon>Aspergillus</taxon>
        <taxon>Aspergillus subgen. Aspergillus</taxon>
    </lineage>
</organism>
<proteinExistence type="predicted"/>
<reference evidence="2" key="1">
    <citation type="journal article" date="2017" name="Genome Biol.">
        <title>Comparative genomics reveals high biological diversity and specific adaptations in the industrially and medically important fungal genus Aspergillus.</title>
        <authorList>
            <person name="de Vries R.P."/>
            <person name="Riley R."/>
            <person name="Wiebenga A."/>
            <person name="Aguilar-Osorio G."/>
            <person name="Amillis S."/>
            <person name="Uchima C.A."/>
            <person name="Anderluh G."/>
            <person name="Asadollahi M."/>
            <person name="Askin M."/>
            <person name="Barry K."/>
            <person name="Battaglia E."/>
            <person name="Bayram O."/>
            <person name="Benocci T."/>
            <person name="Braus-Stromeyer S.A."/>
            <person name="Caldana C."/>
            <person name="Canovas D."/>
            <person name="Cerqueira G.C."/>
            <person name="Chen F."/>
            <person name="Chen W."/>
            <person name="Choi C."/>
            <person name="Clum A."/>
            <person name="Dos Santos R.A."/>
            <person name="Damasio A.R."/>
            <person name="Diallinas G."/>
            <person name="Emri T."/>
            <person name="Fekete E."/>
            <person name="Flipphi M."/>
            <person name="Freyberg S."/>
            <person name="Gallo A."/>
            <person name="Gournas C."/>
            <person name="Habgood R."/>
            <person name="Hainaut M."/>
            <person name="Harispe M.L."/>
            <person name="Henrissat B."/>
            <person name="Hilden K.S."/>
            <person name="Hope R."/>
            <person name="Hossain A."/>
            <person name="Karabika E."/>
            <person name="Karaffa L."/>
            <person name="Karanyi Z."/>
            <person name="Krasevec N."/>
            <person name="Kuo A."/>
            <person name="Kusch H."/>
            <person name="LaButti K."/>
            <person name="Lagendijk E.L."/>
            <person name="Lapidus A."/>
            <person name="Levasseur A."/>
            <person name="Lindquist E."/>
            <person name="Lipzen A."/>
            <person name="Logrieco A.F."/>
            <person name="MacCabe A."/>
            <person name="Maekelae M.R."/>
            <person name="Malavazi I."/>
            <person name="Melin P."/>
            <person name="Meyer V."/>
            <person name="Mielnichuk N."/>
            <person name="Miskei M."/>
            <person name="Molnar A.P."/>
            <person name="Mule G."/>
            <person name="Ngan C.Y."/>
            <person name="Orejas M."/>
            <person name="Orosz E."/>
            <person name="Ouedraogo J.P."/>
            <person name="Overkamp K.M."/>
            <person name="Park H.-S."/>
            <person name="Perrone G."/>
            <person name="Piumi F."/>
            <person name="Punt P.J."/>
            <person name="Ram A.F."/>
            <person name="Ramon A."/>
            <person name="Rauscher S."/>
            <person name="Record E."/>
            <person name="Riano-Pachon D.M."/>
            <person name="Robert V."/>
            <person name="Roehrig J."/>
            <person name="Ruller R."/>
            <person name="Salamov A."/>
            <person name="Salih N.S."/>
            <person name="Samson R.A."/>
            <person name="Sandor E."/>
            <person name="Sanguinetti M."/>
            <person name="Schuetze T."/>
            <person name="Sepcic K."/>
            <person name="Shelest E."/>
            <person name="Sherlock G."/>
            <person name="Sophianopoulou V."/>
            <person name="Squina F.M."/>
            <person name="Sun H."/>
            <person name="Susca A."/>
            <person name="Todd R.B."/>
            <person name="Tsang A."/>
            <person name="Unkles S.E."/>
            <person name="van de Wiele N."/>
            <person name="van Rossen-Uffink D."/>
            <person name="Oliveira J.V."/>
            <person name="Vesth T.C."/>
            <person name="Visser J."/>
            <person name="Yu J.-H."/>
            <person name="Zhou M."/>
            <person name="Andersen M.R."/>
            <person name="Archer D.B."/>
            <person name="Baker S.E."/>
            <person name="Benoit I."/>
            <person name="Brakhage A.A."/>
            <person name="Braus G.H."/>
            <person name="Fischer R."/>
            <person name="Frisvad J.C."/>
            <person name="Goldman G.H."/>
            <person name="Houbraken J."/>
            <person name="Oakley B."/>
            <person name="Pocsi I."/>
            <person name="Scazzocchio C."/>
            <person name="Seiboth B."/>
            <person name="vanKuyk P.A."/>
            <person name="Wortman J."/>
            <person name="Dyer P.S."/>
            <person name="Grigoriev I.V."/>
        </authorList>
    </citation>
    <scope>NUCLEOTIDE SEQUENCE [LARGE SCALE GENOMIC DNA]</scope>
    <source>
        <strain evidence="2">CBS 516.65</strain>
    </source>
</reference>
<protein>
    <submittedName>
        <fullName evidence="1">Uncharacterized protein</fullName>
    </submittedName>
</protein>
<evidence type="ECO:0000313" key="2">
    <source>
        <dbReference type="Proteomes" id="UP000184300"/>
    </source>
</evidence>
<sequence>MSSSYIWCMSPIYLQPKFTPTEKEVLKEYGNWANFMACYNLSPGKDNDTETALMILDGLTYDVDESEDDEEGLTIRKGL</sequence>
<dbReference type="RefSeq" id="XP_022406063.1">
    <property type="nucleotide sequence ID" value="XM_022544009.1"/>
</dbReference>
<keyword evidence="2" id="KW-1185">Reference proteome</keyword>
<dbReference type="VEuPathDB" id="FungiDB:ASPGLDRAFT_31098"/>
<dbReference type="EMBL" id="KV878888">
    <property type="protein sequence ID" value="OJJ89401.1"/>
    <property type="molecule type" value="Genomic_DNA"/>
</dbReference>
<name>A0A1L9VZR2_ASPGL</name>
<dbReference type="GeneID" id="34460270"/>
<dbReference type="Proteomes" id="UP000184300">
    <property type="component" value="Unassembled WGS sequence"/>
</dbReference>